<name>A0A7Y7ZCW9_PSEPU</name>
<gene>
    <name evidence="2" type="ORF">HX798_20540</name>
</gene>
<evidence type="ECO:0000313" key="3">
    <source>
        <dbReference type="Proteomes" id="UP000542695"/>
    </source>
</evidence>
<dbReference type="InterPro" id="IPR025139">
    <property type="entry name" value="DUF4062"/>
</dbReference>
<proteinExistence type="predicted"/>
<protein>
    <submittedName>
        <fullName evidence="2">DUF4062 domain-containing protein</fullName>
    </submittedName>
</protein>
<evidence type="ECO:0000313" key="2">
    <source>
        <dbReference type="EMBL" id="NWC82657.1"/>
    </source>
</evidence>
<organism evidence="2 3">
    <name type="scientific">Pseudomonas putida</name>
    <name type="common">Arthrobacter siderocapsulatus</name>
    <dbReference type="NCBI Taxonomy" id="303"/>
    <lineage>
        <taxon>Bacteria</taxon>
        <taxon>Pseudomonadati</taxon>
        <taxon>Pseudomonadota</taxon>
        <taxon>Gammaproteobacteria</taxon>
        <taxon>Pseudomonadales</taxon>
        <taxon>Pseudomonadaceae</taxon>
        <taxon>Pseudomonas</taxon>
    </lineage>
</organism>
<reference evidence="2 3" key="1">
    <citation type="submission" date="2020-04" db="EMBL/GenBank/DDBJ databases">
        <title>Molecular characterization of pseudomonads from Agaricus bisporus reveal novel blotch 2 pathogens in Western Europe.</title>
        <authorList>
            <person name="Taparia T."/>
            <person name="Krijger M."/>
            <person name="Haynes E."/>
            <person name="Elpinstone J.G."/>
            <person name="Noble R."/>
            <person name="Van Der Wolf J."/>
        </authorList>
    </citation>
    <scope>NUCLEOTIDE SEQUENCE [LARGE SCALE GENOMIC DNA]</scope>
    <source>
        <strain evidence="2 3">P7765</strain>
    </source>
</reference>
<dbReference type="EMBL" id="JACARV010000066">
    <property type="protein sequence ID" value="NWC82657.1"/>
    <property type="molecule type" value="Genomic_DNA"/>
</dbReference>
<dbReference type="Pfam" id="PF13271">
    <property type="entry name" value="DUF4062"/>
    <property type="match status" value="1"/>
</dbReference>
<dbReference type="RefSeq" id="WP_177010902.1">
    <property type="nucleotide sequence ID" value="NZ_JACARV010000066.1"/>
</dbReference>
<comment type="caution">
    <text evidence="2">The sequence shown here is derived from an EMBL/GenBank/DDBJ whole genome shotgun (WGS) entry which is preliminary data.</text>
</comment>
<accession>A0A7Y7ZCW9</accession>
<dbReference type="Proteomes" id="UP000542695">
    <property type="component" value="Unassembled WGS sequence"/>
</dbReference>
<evidence type="ECO:0000259" key="1">
    <source>
        <dbReference type="Pfam" id="PF13271"/>
    </source>
</evidence>
<dbReference type="AlphaFoldDB" id="A0A7Y7ZCW9"/>
<feature type="domain" description="DUF4062" evidence="1">
    <location>
        <begin position="11"/>
        <end position="102"/>
    </location>
</feature>
<sequence>MAGTRKVISFFLASPGDLDEERKIVKDVIDELNMMFGAELSILIELVGWEDTGSKAGRPQALINKELERCDVFIGLIWKRWGTPPDVEGKFTSGFEEEFHVASESHRKYKKPLMSLFFKEVDRELSGDPGEHLQKVLKFRKKIIDEKELLFETFKEKQDLERLVRRCIIKYALEHIKFSTPDTLETQKPEFIEKPAKPSGGPLPALSAKFITGLLDRTETNGEQPKLKPFEVARFRLVGSLIGDSNNDNSYIGAHDANLLFKHRSECDFEFSEVAQLILTGAKNLASENMPFWHWLKSPINHAIDLSLLTWIYPNSEAPTKGSVIDLMTLTGTEIKSNEHFKRSDYLEEWLNSKTKIATRNPALKYLAKYGKPEDLDLIKSVINENDSQSITAANEAFISIKLRDGADAAIAATEALQPAMLSPDLIGKIFVNPGVISNLSLEQAIENRNKYFRCKALTLAIDRKLISLQKADQLRSDPDVEIRLLALDALRSHDIKLDENEAKTALMVDVNNPTAEETEAWNKYRPFAMQSMSDKELLSRAERESPLILTAYQEYYRRNKTKLRKEIEAHMSDGFKPHYDSTVKTWARHRNLEPTEAKEYLASMEDFIISRLKRVTLSLLIENNSKVDLFVVRRLLEDISIQPTDEDIQYFWHAGEWQDIPLIISLAQRVRKSTTSLLGHVMSRNTLEVTVKTIIKIARNRAPEMLEISCPTQIRQHLISSMPDKEFVKLGSERIKKLLQDEDSDVRKHSALKCCKALARKELKEISEEHMKAATIYYNVTHWLDFGVSATKDQVRHLCAATFI</sequence>